<evidence type="ECO:0000256" key="1">
    <source>
        <dbReference type="ARBA" id="ARBA00006484"/>
    </source>
</evidence>
<dbReference type="Proteomes" id="UP000001401">
    <property type="component" value="Chromosome"/>
</dbReference>
<keyword evidence="4" id="KW-1185">Reference proteome</keyword>
<dbReference type="HOGENOM" id="CLU_010194_1_0_9"/>
<dbReference type="RefSeq" id="WP_013488373.1">
    <property type="nucleotide sequence ID" value="NC_014829.1"/>
</dbReference>
<evidence type="ECO:0000256" key="2">
    <source>
        <dbReference type="ARBA" id="ARBA00023002"/>
    </source>
</evidence>
<dbReference type="GO" id="GO:0008206">
    <property type="term" value="P:bile acid metabolic process"/>
    <property type="evidence" value="ECO:0007669"/>
    <property type="project" value="UniProtKB-ARBA"/>
</dbReference>
<dbReference type="GO" id="GO:0016491">
    <property type="term" value="F:oxidoreductase activity"/>
    <property type="evidence" value="ECO:0007669"/>
    <property type="project" value="UniProtKB-KW"/>
</dbReference>
<dbReference type="STRING" id="649639.Bcell_1774"/>
<dbReference type="SUPFAM" id="SSF51735">
    <property type="entry name" value="NAD(P)-binding Rossmann-fold domains"/>
    <property type="match status" value="1"/>
</dbReference>
<protein>
    <submittedName>
        <fullName evidence="3">Short-chain dehydrogenase/reductase SDR</fullName>
    </submittedName>
</protein>
<proteinExistence type="inferred from homology"/>
<keyword evidence="2" id="KW-0560">Oxidoreductase</keyword>
<sequence length="248" mass="27270">MSSSWKGKVVLVTGGANGIGKAIVVGYAVLGATVYFVDVDQKTGKHLESDLKEKGLRANFMYCDVSKEGDVIKVINHLEKQEKAIQAIINNAGVSKFKPIEDLQFSEWESILHTNLSSVFLFSKYGSRMMTRYGSIVNIASTRALMSEPNSEAYAATKGGIVSLSHALAASFSGKNIRVNVISPGWIETGNYENLREIDHEQHLSKRVGRPEDILKACLYLTDPENDFINGENIVVDGGMTKKMIYES</sequence>
<dbReference type="EMBL" id="CP002394">
    <property type="protein sequence ID" value="ADU30036.1"/>
    <property type="molecule type" value="Genomic_DNA"/>
</dbReference>
<dbReference type="PRINTS" id="PR00080">
    <property type="entry name" value="SDRFAMILY"/>
</dbReference>
<reference evidence="3 4" key="1">
    <citation type="submission" date="2010-12" db="EMBL/GenBank/DDBJ databases">
        <title>Complete sequence of Bacillus cellulosilyticus DSM 2522.</title>
        <authorList>
            <consortium name="US DOE Joint Genome Institute"/>
            <person name="Lucas S."/>
            <person name="Copeland A."/>
            <person name="Lapidus A."/>
            <person name="Cheng J.-F."/>
            <person name="Bruce D."/>
            <person name="Goodwin L."/>
            <person name="Pitluck S."/>
            <person name="Chertkov O."/>
            <person name="Detter J.C."/>
            <person name="Han C."/>
            <person name="Tapia R."/>
            <person name="Land M."/>
            <person name="Hauser L."/>
            <person name="Jeffries C."/>
            <person name="Kyrpides N."/>
            <person name="Ivanova N."/>
            <person name="Mikhailova N."/>
            <person name="Brumm P."/>
            <person name="Mead D."/>
            <person name="Woyke T."/>
        </authorList>
    </citation>
    <scope>NUCLEOTIDE SEQUENCE [LARGE SCALE GENOMIC DNA]</scope>
    <source>
        <strain evidence="4">ATCC 21833 / DSM 2522 / FERM P-1141 / JCM 9156 / N-4</strain>
    </source>
</reference>
<dbReference type="KEGG" id="bco:Bcell_1774"/>
<dbReference type="PANTHER" id="PTHR24321:SF8">
    <property type="entry name" value="ESTRADIOL 17-BETA-DEHYDROGENASE 8-RELATED"/>
    <property type="match status" value="1"/>
</dbReference>
<name>E6TYI6_EVAC2</name>
<dbReference type="InterPro" id="IPR020904">
    <property type="entry name" value="Sc_DH/Rdtase_CS"/>
</dbReference>
<dbReference type="AlphaFoldDB" id="E6TYI6"/>
<dbReference type="InterPro" id="IPR036291">
    <property type="entry name" value="NAD(P)-bd_dom_sf"/>
</dbReference>
<evidence type="ECO:0000313" key="3">
    <source>
        <dbReference type="EMBL" id="ADU30036.1"/>
    </source>
</evidence>
<comment type="similarity">
    <text evidence="1">Belongs to the short-chain dehydrogenases/reductases (SDR) family.</text>
</comment>
<dbReference type="FunFam" id="3.40.50.720:FF:000084">
    <property type="entry name" value="Short-chain dehydrogenase reductase"/>
    <property type="match status" value="1"/>
</dbReference>
<dbReference type="Pfam" id="PF13561">
    <property type="entry name" value="adh_short_C2"/>
    <property type="match status" value="1"/>
</dbReference>
<dbReference type="Gene3D" id="3.40.50.720">
    <property type="entry name" value="NAD(P)-binding Rossmann-like Domain"/>
    <property type="match status" value="1"/>
</dbReference>
<dbReference type="PANTHER" id="PTHR24321">
    <property type="entry name" value="DEHYDROGENASES, SHORT CHAIN"/>
    <property type="match status" value="1"/>
</dbReference>
<accession>E6TYI6</accession>
<dbReference type="PROSITE" id="PS00061">
    <property type="entry name" value="ADH_SHORT"/>
    <property type="match status" value="1"/>
</dbReference>
<dbReference type="InterPro" id="IPR002347">
    <property type="entry name" value="SDR_fam"/>
</dbReference>
<dbReference type="eggNOG" id="COG1028">
    <property type="taxonomic scope" value="Bacteria"/>
</dbReference>
<organism evidence="3 4">
    <name type="scientific">Evansella cellulosilytica (strain ATCC 21833 / DSM 2522 / FERM P-1141 / JCM 9156 / N-4)</name>
    <name type="common">Bacillus cellulosilyticus</name>
    <dbReference type="NCBI Taxonomy" id="649639"/>
    <lineage>
        <taxon>Bacteria</taxon>
        <taxon>Bacillati</taxon>
        <taxon>Bacillota</taxon>
        <taxon>Bacilli</taxon>
        <taxon>Bacillales</taxon>
        <taxon>Bacillaceae</taxon>
        <taxon>Evansella</taxon>
    </lineage>
</organism>
<dbReference type="PRINTS" id="PR00081">
    <property type="entry name" value="GDHRDH"/>
</dbReference>
<dbReference type="OrthoDB" id="9803333at2"/>
<gene>
    <name evidence="3" type="ordered locus">Bcell_1774</name>
</gene>
<evidence type="ECO:0000313" key="4">
    <source>
        <dbReference type="Proteomes" id="UP000001401"/>
    </source>
</evidence>